<dbReference type="Pfam" id="PF18741">
    <property type="entry name" value="MTES_1575"/>
    <property type="match status" value="1"/>
</dbReference>
<dbReference type="InterPro" id="IPR047187">
    <property type="entry name" value="SF1_C_Upf1"/>
</dbReference>
<dbReference type="Gene3D" id="3.40.50.300">
    <property type="entry name" value="P-loop containing nucleotide triphosphate hydrolases"/>
    <property type="match status" value="3"/>
</dbReference>
<dbReference type="GO" id="GO:0004386">
    <property type="term" value="F:helicase activity"/>
    <property type="evidence" value="ECO:0007669"/>
    <property type="project" value="InterPro"/>
</dbReference>
<evidence type="ECO:0000256" key="1">
    <source>
        <dbReference type="SAM" id="Coils"/>
    </source>
</evidence>
<evidence type="ECO:0000259" key="4">
    <source>
        <dbReference type="Pfam" id="PF13087"/>
    </source>
</evidence>
<dbReference type="InterPro" id="IPR041677">
    <property type="entry name" value="DNA2/NAM7_AAA_11"/>
</dbReference>
<protein>
    <submittedName>
        <fullName evidence="6">DUF4011 domain-containing protein</fullName>
    </submittedName>
</protein>
<keyword evidence="7" id="KW-1185">Reference proteome</keyword>
<dbReference type="PANTHER" id="PTHR10887:SF530">
    <property type="entry name" value="SUPERFAMILY I DNA HELICASES"/>
    <property type="match status" value="1"/>
</dbReference>
<feature type="region of interest" description="Disordered" evidence="2">
    <location>
        <begin position="259"/>
        <end position="287"/>
    </location>
</feature>
<organism evidence="6 7">
    <name type="scientific">Exobacillus caeni</name>
    <dbReference type="NCBI Taxonomy" id="2574798"/>
    <lineage>
        <taxon>Bacteria</taxon>
        <taxon>Bacillati</taxon>
        <taxon>Bacillota</taxon>
        <taxon>Bacilli</taxon>
        <taxon>Bacillales</taxon>
        <taxon>Guptibacillaceae</taxon>
        <taxon>Exobacillus</taxon>
    </lineage>
</organism>
<feature type="domain" description="Restriction endonuclease type II-like" evidence="5">
    <location>
        <begin position="1142"/>
        <end position="1237"/>
    </location>
</feature>
<evidence type="ECO:0000313" key="7">
    <source>
        <dbReference type="Proteomes" id="UP000308230"/>
    </source>
</evidence>
<dbReference type="InterPro" id="IPR011335">
    <property type="entry name" value="Restrct_endonuc-II-like"/>
</dbReference>
<feature type="compositionally biased region" description="Acidic residues" evidence="2">
    <location>
        <begin position="267"/>
        <end position="280"/>
    </location>
</feature>
<accession>A0A5R9F0D8</accession>
<dbReference type="InterPro" id="IPR045055">
    <property type="entry name" value="DNA2/NAM7-like"/>
</dbReference>
<evidence type="ECO:0000256" key="2">
    <source>
        <dbReference type="SAM" id="MobiDB-lite"/>
    </source>
</evidence>
<dbReference type="CDD" id="cd18808">
    <property type="entry name" value="SF1_C_Upf1"/>
    <property type="match status" value="1"/>
</dbReference>
<dbReference type="Pfam" id="PF13195">
    <property type="entry name" value="DUF4011"/>
    <property type="match status" value="1"/>
</dbReference>
<dbReference type="SUPFAM" id="SSF52540">
    <property type="entry name" value="P-loop containing nucleoside triphosphate hydrolases"/>
    <property type="match status" value="1"/>
</dbReference>
<dbReference type="OrthoDB" id="9757917at2"/>
<dbReference type="InterPro" id="IPR041679">
    <property type="entry name" value="DNA2/NAM7-like_C"/>
</dbReference>
<dbReference type="InterPro" id="IPR027417">
    <property type="entry name" value="P-loop_NTPase"/>
</dbReference>
<evidence type="ECO:0000259" key="3">
    <source>
        <dbReference type="Pfam" id="PF13086"/>
    </source>
</evidence>
<evidence type="ECO:0000259" key="5">
    <source>
        <dbReference type="Pfam" id="PF18741"/>
    </source>
</evidence>
<comment type="caution">
    <text evidence="6">The sequence shown here is derived from an EMBL/GenBank/DDBJ whole genome shotgun (WGS) entry which is preliminary data.</text>
</comment>
<sequence>MKEQLIHMRDKLNNISRRNRSIRLLKLYNKWSFDLTELDKINDEKVSSKIVEKIVKQSKNDIILFKPSMDNDETMILSKKLTDLSRNMRGIEEETGVHDFYLGFPFISGSLQDGTFFQAPLFLYPLRLEMNNVNSQKWIVRLDEGEPQLNRTLFLAFKKLNNLSFTEDFFEKAASISTTLDYESWLSFLKEHDLNVQFTETGIKKLTQFKKDEIPEITNLTLLENAIIGNFPQGGSSLVKDYELLIEKVEEGGGLSLAGELINPEANSEENEELSESEELDNSHSQSEPDILNLLQADGSQEEILREARYQKGLVVHGPPGTGKSQVIVNLITDALQMQKKILVVCQKRAALDVVYQRLDSLGLSNHVALIHDEKQDRKKLYTKLSSVLEQNEITHEEAVNMLASSSNKLNNQEDLLNSIAKALYEQQAYGFRLYDLYGLANAVGETTQIIELSKILDSLNRQELDNMSESVYTYAEWYDQFGSDDYILKHRKSFASMNMKEKLQAIELLNGVLEKARNSVSYLESLDHEKITPAYTWMIENKLDKIYPDLDGTNQRTLQGLRLWWWTSFSGKSILEELLNGDKFKGTNSTEWLKIRKSLITMHQLAKETKQMSDEIDKLNKYINDEKIKEFKTRISEGDIPLKELDQITEYFHRDFEELQQMDSYWARCSENVKDVIFELQNKTNQSEISLPDYWVDLFRNSAYVHWIDQTEKKYPQVQKVSTSEFQRIRESFAQLIEKRRTVATQYLIHSLTKSVDFVQSTNPKKVKELKHQVGKKRMIWSLRKLVNQFAGQGLVDIMPVWLASPEIVSAIFPLEESLFDLVIFDEASQCTVENGIPAVYRAKKIVVAGDEMQLPPFNMFQSSVSSDDEDEEPEFETDESTSLLNLSKRRFPEKILQWHYRSKYEELINFSNHAFYNSHVQIAPNVIPFKNPPAIQWKKVNGRWINQSNEIEAIEIVNVLKDLLVNQPGKTVGIITFNSKQQSKILDIIDKTASEDEEFNVLYQQVMSKDLDERIFVKNIENVQGDERDIILFSIGYAKNEEGKIYNRFGMLNQKGGENRLNVAVTRAKEGIIVVSSIEPEELNVTNTAELGPKLFKSYLKYSKAVASSQIEQINAVIQEINENVNTHVKQQELHFDSPFEEQVYKQLKNLGYEVTTQVGMSGYRIDMAIVHPNDSSRFILGVECDGAMYHSSQNAKERDVYRQGFLESRGWTIERIWSRNWWKNPIAEIERIDHRVKELVKKEKIIEKIT</sequence>
<dbReference type="InterPro" id="IPR049468">
    <property type="entry name" value="Restrct_endonuc-II-like_dom"/>
</dbReference>
<reference evidence="6 7" key="1">
    <citation type="submission" date="2019-04" db="EMBL/GenBank/DDBJ databases">
        <title>Bacillus caeni sp. nov., a bacterium isolated from mangrove sediment.</title>
        <authorList>
            <person name="Huang H."/>
            <person name="Mo K."/>
            <person name="Hu Y."/>
        </authorList>
    </citation>
    <scope>NUCLEOTIDE SEQUENCE [LARGE SCALE GENOMIC DNA]</scope>
    <source>
        <strain evidence="6 7">HB172195</strain>
    </source>
</reference>
<dbReference type="EMBL" id="SWLG01000010">
    <property type="protein sequence ID" value="TLS36471.1"/>
    <property type="molecule type" value="Genomic_DNA"/>
</dbReference>
<feature type="domain" description="DNA2/NAM7 helicase helicase" evidence="3">
    <location>
        <begin position="298"/>
        <end position="448"/>
    </location>
</feature>
<dbReference type="InterPro" id="IPR025103">
    <property type="entry name" value="DUF4011"/>
</dbReference>
<dbReference type="RefSeq" id="WP_138127507.1">
    <property type="nucleotide sequence ID" value="NZ_SWLG01000010.1"/>
</dbReference>
<keyword evidence="1" id="KW-0175">Coiled coil</keyword>
<dbReference type="Gene3D" id="3.40.960.10">
    <property type="entry name" value="VSR Endonuclease"/>
    <property type="match status" value="1"/>
</dbReference>
<proteinExistence type="predicted"/>
<dbReference type="Pfam" id="PF13087">
    <property type="entry name" value="AAA_12"/>
    <property type="match status" value="1"/>
</dbReference>
<gene>
    <name evidence="6" type="ORF">FCL54_14730</name>
</gene>
<feature type="coiled-coil region" evidence="1">
    <location>
        <begin position="1106"/>
        <end position="1133"/>
    </location>
</feature>
<name>A0A5R9F0D8_9BACL</name>
<evidence type="ECO:0000313" key="6">
    <source>
        <dbReference type="EMBL" id="TLS36471.1"/>
    </source>
</evidence>
<dbReference type="AlphaFoldDB" id="A0A5R9F0D8"/>
<dbReference type="Proteomes" id="UP000308230">
    <property type="component" value="Unassembled WGS sequence"/>
</dbReference>
<feature type="domain" description="DNA2/NAM7 helicase helicase" evidence="3">
    <location>
        <begin position="815"/>
        <end position="859"/>
    </location>
</feature>
<dbReference type="SUPFAM" id="SSF52980">
    <property type="entry name" value="Restriction endonuclease-like"/>
    <property type="match status" value="1"/>
</dbReference>
<dbReference type="Pfam" id="PF13086">
    <property type="entry name" value="AAA_11"/>
    <property type="match status" value="2"/>
</dbReference>
<feature type="domain" description="DNA2/NAM7 helicase-like C-terminal" evidence="4">
    <location>
        <begin position="893"/>
        <end position="1079"/>
    </location>
</feature>
<dbReference type="FunFam" id="3.40.960.10:FF:000002">
    <property type="entry name" value="DNA helicase related protein"/>
    <property type="match status" value="1"/>
</dbReference>
<dbReference type="PANTHER" id="PTHR10887">
    <property type="entry name" value="DNA2/NAM7 HELICASE FAMILY"/>
    <property type="match status" value="1"/>
</dbReference>